<evidence type="ECO:0000313" key="4">
    <source>
        <dbReference type="Proteomes" id="UP001494672"/>
    </source>
</evidence>
<feature type="signal peptide" evidence="1">
    <location>
        <begin position="1"/>
        <end position="30"/>
    </location>
</feature>
<gene>
    <name evidence="3" type="ORF">AAAU18_09030</name>
</gene>
<organism evidence="3 4">
    <name type="scientific">Coprococcus aceti</name>
    <dbReference type="NCBI Taxonomy" id="2981786"/>
    <lineage>
        <taxon>Bacteria</taxon>
        <taxon>Bacillati</taxon>
        <taxon>Bacillota</taxon>
        <taxon>Clostridia</taxon>
        <taxon>Lachnospirales</taxon>
        <taxon>Lachnospiraceae</taxon>
        <taxon>Coprococcus</taxon>
    </lineage>
</organism>
<dbReference type="EMBL" id="JBBNGJ010000006">
    <property type="protein sequence ID" value="MEQ2593047.1"/>
    <property type="molecule type" value="Genomic_DNA"/>
</dbReference>
<dbReference type="InterPro" id="IPR008969">
    <property type="entry name" value="CarboxyPept-like_regulatory"/>
</dbReference>
<protein>
    <submittedName>
        <fullName evidence="3">Ig-like domain-containing protein</fullName>
    </submittedName>
</protein>
<comment type="caution">
    <text evidence="3">The sequence shown here is derived from an EMBL/GenBank/DDBJ whole genome shotgun (WGS) entry which is preliminary data.</text>
</comment>
<keyword evidence="4" id="KW-1185">Reference proteome</keyword>
<feature type="domain" description="BIG2" evidence="2">
    <location>
        <begin position="38"/>
        <end position="110"/>
    </location>
</feature>
<keyword evidence="1" id="KW-0732">Signal</keyword>
<dbReference type="Proteomes" id="UP001494672">
    <property type="component" value="Unassembled WGS sequence"/>
</dbReference>
<accession>A0ABV1IA22</accession>
<dbReference type="Gene3D" id="2.60.40.10">
    <property type="entry name" value="Immunoglobulins"/>
    <property type="match status" value="1"/>
</dbReference>
<feature type="domain" description="BIG2" evidence="2">
    <location>
        <begin position="201"/>
        <end position="278"/>
    </location>
</feature>
<dbReference type="InterPro" id="IPR008964">
    <property type="entry name" value="Invasin/intimin_cell_adhesion"/>
</dbReference>
<dbReference type="Pfam" id="PF02368">
    <property type="entry name" value="Big_2"/>
    <property type="match status" value="3"/>
</dbReference>
<evidence type="ECO:0000313" key="3">
    <source>
        <dbReference type="EMBL" id="MEQ2593047.1"/>
    </source>
</evidence>
<dbReference type="SMART" id="SM00635">
    <property type="entry name" value="BID_2"/>
    <property type="match status" value="3"/>
</dbReference>
<dbReference type="PANTHER" id="PTHR23019">
    <property type="entry name" value="NUCLEAR PORE MEMBRANE GLYCOPROTEIN GP210-RELATED"/>
    <property type="match status" value="1"/>
</dbReference>
<dbReference type="InterPro" id="IPR003343">
    <property type="entry name" value="Big_2"/>
</dbReference>
<reference evidence="3 4" key="1">
    <citation type="submission" date="2024-04" db="EMBL/GenBank/DDBJ databases">
        <title>Human intestinal bacterial collection.</title>
        <authorList>
            <person name="Pauvert C."/>
            <person name="Hitch T.C.A."/>
            <person name="Clavel T."/>
        </authorList>
    </citation>
    <scope>NUCLEOTIDE SEQUENCE [LARGE SCALE GENOMIC DNA]</scope>
    <source>
        <strain evidence="3 4">CLA-AA-H181</strain>
    </source>
</reference>
<feature type="domain" description="BIG2" evidence="2">
    <location>
        <begin position="117"/>
        <end position="194"/>
    </location>
</feature>
<dbReference type="SUPFAM" id="SSF49373">
    <property type="entry name" value="Invasin/intimin cell-adhesion fragments"/>
    <property type="match status" value="3"/>
</dbReference>
<dbReference type="Gene3D" id="2.60.40.1120">
    <property type="entry name" value="Carboxypeptidase-like, regulatory domain"/>
    <property type="match status" value="1"/>
</dbReference>
<dbReference type="RefSeq" id="WP_349093235.1">
    <property type="nucleotide sequence ID" value="NZ_JBBNGJ010000006.1"/>
</dbReference>
<dbReference type="PANTHER" id="PTHR23019:SF0">
    <property type="entry name" value="NUCLEAR PORE MEMBRANE GLYCOPROTEIN 210"/>
    <property type="match status" value="1"/>
</dbReference>
<name>A0ABV1IA22_9FIRM</name>
<feature type="chain" id="PRO_5046277700" evidence="1">
    <location>
        <begin position="31"/>
        <end position="825"/>
    </location>
</feature>
<proteinExistence type="predicted"/>
<dbReference type="InterPro" id="IPR013783">
    <property type="entry name" value="Ig-like_fold"/>
</dbReference>
<sequence>MKRSNRFMAVIAVILAFALTFTGVSIPVNASATSTVKSITVKNLPSNTLTLKARKTFTLKTNTTSGNLKFSTSNKKIVTVSSTGKIKAVKKGSANITISLKSNAKIKKVVKVTVGQPATRVKVNKSALTIKKGRSAVIKATVGPNTTSNKKVIWKSSNSKIAKVSATGRVTAVKGGTVTITAVAADGSGKKAVCKVTVKAPITSLKFSKISGRLYVGKTMQLSPVIKPAYATNKKCAWSSSNDKVAMVNSEGKVYAAATGTAVITAKATDGTGKKATYKVTVAKANTIASATVSDPQTVQVTLSGSQKLPASSFVVKASTVLNGTYNYTIPLDGVTTKDNKTYTIALRRGCSLSDYVRVCVYVDGLYGTGKSSIETYYSKDHSNRRVYMTYELEQNESFSREFTVDRARGICKITVDKLPDGVKYAIKTDGSNAISFSGTVRKTGTTKTTIKSVDELGDIVTYIITWNVSSSSVIAAYYIPQYGMIGTDDKYYSVSVKPASVAGGSGKYTYSIDGDDYGLSVDITGRVTGKIYQEGTYNLKVKITDDNDTKISTTVNCEINAKKAIKVEGYVKDINGNNLNGVSIKFYNQDKATPYKLAWNGATSRNDGSYSMDLFPGTYEVVISIRDDSTYLYNQKFDKSETGRNFVSDVLKLTVNPDNAKYSVDDIGAWYDEYDRQCGTNGYVYLVPGTSYTLKAKGMGKRGVITAKVDRKAVSVTAKMSEDVIEIGDKTSFYAEKEELYKFVPKTTGTYYFYSISTGDPYGYLYDENRKELAAVDDVNHDLSTNKNDFCMSYKCVAGKAYYISVSRYSSNVYISKTNPKSGN</sequence>
<dbReference type="SUPFAM" id="SSF49464">
    <property type="entry name" value="Carboxypeptidase regulatory domain-like"/>
    <property type="match status" value="1"/>
</dbReference>
<evidence type="ECO:0000256" key="1">
    <source>
        <dbReference type="SAM" id="SignalP"/>
    </source>
</evidence>
<evidence type="ECO:0000259" key="2">
    <source>
        <dbReference type="SMART" id="SM00635"/>
    </source>
</evidence>
<dbReference type="InterPro" id="IPR045197">
    <property type="entry name" value="NUP210-like"/>
</dbReference>
<dbReference type="Gene3D" id="2.60.40.1080">
    <property type="match status" value="3"/>
</dbReference>